<feature type="domain" description="Pherophorin" evidence="3">
    <location>
        <begin position="96"/>
        <end position="254"/>
    </location>
</feature>
<dbReference type="PRINTS" id="PR01217">
    <property type="entry name" value="PRICHEXTENSN"/>
</dbReference>
<evidence type="ECO:0000259" key="3">
    <source>
        <dbReference type="Pfam" id="PF12499"/>
    </source>
</evidence>
<evidence type="ECO:0000313" key="4">
    <source>
        <dbReference type="EMBL" id="GFR51435.1"/>
    </source>
</evidence>
<accession>A0AAD3E0I2</accession>
<keyword evidence="5" id="KW-1185">Reference proteome</keyword>
<dbReference type="AlphaFoldDB" id="A0AAD3E0I2"/>
<dbReference type="PANTHER" id="PTHR13037">
    <property type="entry name" value="FORMIN"/>
    <property type="match status" value="1"/>
</dbReference>
<feature type="region of interest" description="Disordered" evidence="2">
    <location>
        <begin position="1"/>
        <end position="21"/>
    </location>
</feature>
<feature type="compositionally biased region" description="Pro residues" evidence="2">
    <location>
        <begin position="270"/>
        <end position="344"/>
    </location>
</feature>
<keyword evidence="1" id="KW-0945">Host-virus interaction</keyword>
<organism evidence="4 5">
    <name type="scientific">Astrephomene gubernaculifera</name>
    <dbReference type="NCBI Taxonomy" id="47775"/>
    <lineage>
        <taxon>Eukaryota</taxon>
        <taxon>Viridiplantae</taxon>
        <taxon>Chlorophyta</taxon>
        <taxon>core chlorophytes</taxon>
        <taxon>Chlorophyceae</taxon>
        <taxon>CS clade</taxon>
        <taxon>Chlamydomonadales</taxon>
        <taxon>Astrephomenaceae</taxon>
        <taxon>Astrephomene</taxon>
    </lineage>
</organism>
<evidence type="ECO:0000256" key="2">
    <source>
        <dbReference type="SAM" id="MobiDB-lite"/>
    </source>
</evidence>
<comment type="caution">
    <text evidence="4">The sequence shown here is derived from an EMBL/GenBank/DDBJ whole genome shotgun (WGS) entry which is preliminary data.</text>
</comment>
<dbReference type="PANTHER" id="PTHR13037:SF24">
    <property type="entry name" value="POLYCOMB PROTEIN PCL-RELATED"/>
    <property type="match status" value="1"/>
</dbReference>
<dbReference type="EMBL" id="BMAR01000050">
    <property type="protein sequence ID" value="GFR51435.1"/>
    <property type="molecule type" value="Genomic_DNA"/>
</dbReference>
<feature type="region of interest" description="Disordered" evidence="2">
    <location>
        <begin position="268"/>
        <end position="344"/>
    </location>
</feature>
<protein>
    <recommendedName>
        <fullName evidence="3">Pherophorin domain-containing protein</fullName>
    </recommendedName>
</protein>
<reference evidence="4 5" key="1">
    <citation type="journal article" date="2021" name="Sci. Rep.">
        <title>Genome sequencing of the multicellular alga Astrephomene provides insights into convergent evolution of germ-soma differentiation.</title>
        <authorList>
            <person name="Yamashita S."/>
            <person name="Yamamoto K."/>
            <person name="Matsuzaki R."/>
            <person name="Suzuki S."/>
            <person name="Yamaguchi H."/>
            <person name="Hirooka S."/>
            <person name="Minakuchi Y."/>
            <person name="Miyagishima S."/>
            <person name="Kawachi M."/>
            <person name="Toyoda A."/>
            <person name="Nozaki H."/>
        </authorList>
    </citation>
    <scope>NUCLEOTIDE SEQUENCE [LARGE SCALE GENOMIC DNA]</scope>
    <source>
        <strain evidence="4 5">NIES-4017</strain>
    </source>
</reference>
<dbReference type="InterPro" id="IPR024616">
    <property type="entry name" value="Pherophorin"/>
</dbReference>
<feature type="non-terminal residue" evidence="4">
    <location>
        <position position="344"/>
    </location>
</feature>
<proteinExistence type="predicted"/>
<evidence type="ECO:0000313" key="5">
    <source>
        <dbReference type="Proteomes" id="UP001054857"/>
    </source>
</evidence>
<name>A0AAD3E0I2_9CHLO</name>
<gene>
    <name evidence="4" type="ORF">Agub_g13723</name>
</gene>
<sequence length="344" mass="35130">MAGKGCMGSQHAVGDGPHARMRQTWAKPSSFPPALLAVLLVLQAMASTVAAEGHTTSWHSVQLRSIGSSRRSSSSSGSSRSGSGRALLQTLADVDFPFQYSCRKRCTNSPWALAGVRKTSSRRGTVLTYCVKLQTKTCADHACCAELASRVEAISLSTAAVGSCNASSVLRVLANGVELPRTLNYPAGYVVGSAANVGLLASGLGALAPTPGELEVCYETRSTCADWSDLCHATDGACYFAVNEAAPSEDLGCCNTCQVTGLIFADPLAASPPPTPSPPPSPAPPAAPPPPKAKRSPPPPPPPPSPPPPPPPPPPPSPPPPSPPPPPPPPPPPSPPPPSPPPPP</sequence>
<dbReference type="Pfam" id="PF12499">
    <property type="entry name" value="DUF3707"/>
    <property type="match status" value="1"/>
</dbReference>
<evidence type="ECO:0000256" key="1">
    <source>
        <dbReference type="ARBA" id="ARBA00022581"/>
    </source>
</evidence>
<dbReference type="Proteomes" id="UP001054857">
    <property type="component" value="Unassembled WGS sequence"/>
</dbReference>